<evidence type="ECO:0000313" key="2">
    <source>
        <dbReference type="EMBL" id="CAG9840743.1"/>
    </source>
</evidence>
<dbReference type="EMBL" id="OU898284">
    <property type="protein sequence ID" value="CAG9840743.1"/>
    <property type="molecule type" value="Genomic_DNA"/>
</dbReference>
<reference evidence="2" key="1">
    <citation type="submission" date="2022-01" db="EMBL/GenBank/DDBJ databases">
        <authorList>
            <person name="King R."/>
        </authorList>
    </citation>
    <scope>NUCLEOTIDE SEQUENCE</scope>
</reference>
<evidence type="ECO:0000313" key="3">
    <source>
        <dbReference type="Proteomes" id="UP001153709"/>
    </source>
</evidence>
<dbReference type="AlphaFoldDB" id="A0A9N9TDK0"/>
<evidence type="ECO:0000256" key="1">
    <source>
        <dbReference type="SAM" id="MobiDB-lite"/>
    </source>
</evidence>
<proteinExistence type="predicted"/>
<feature type="compositionally biased region" description="Low complexity" evidence="1">
    <location>
        <begin position="204"/>
        <end position="225"/>
    </location>
</feature>
<keyword evidence="3" id="KW-1185">Reference proteome</keyword>
<feature type="region of interest" description="Disordered" evidence="1">
    <location>
        <begin position="144"/>
        <end position="225"/>
    </location>
</feature>
<name>A0A9N9TDK0_DIABA</name>
<gene>
    <name evidence="2" type="ORF">DIABBA_LOCUS13367</name>
</gene>
<protein>
    <submittedName>
        <fullName evidence="2">Uncharacterized protein</fullName>
    </submittedName>
</protein>
<feature type="compositionally biased region" description="Polar residues" evidence="1">
    <location>
        <begin position="191"/>
        <end position="203"/>
    </location>
</feature>
<dbReference type="Proteomes" id="UP001153709">
    <property type="component" value="Chromosome 9"/>
</dbReference>
<accession>A0A9N9TDK0</accession>
<organism evidence="2 3">
    <name type="scientific">Diabrotica balteata</name>
    <name type="common">Banded cucumber beetle</name>
    <dbReference type="NCBI Taxonomy" id="107213"/>
    <lineage>
        <taxon>Eukaryota</taxon>
        <taxon>Metazoa</taxon>
        <taxon>Ecdysozoa</taxon>
        <taxon>Arthropoda</taxon>
        <taxon>Hexapoda</taxon>
        <taxon>Insecta</taxon>
        <taxon>Pterygota</taxon>
        <taxon>Neoptera</taxon>
        <taxon>Endopterygota</taxon>
        <taxon>Coleoptera</taxon>
        <taxon>Polyphaga</taxon>
        <taxon>Cucujiformia</taxon>
        <taxon>Chrysomeloidea</taxon>
        <taxon>Chrysomelidae</taxon>
        <taxon>Galerucinae</taxon>
        <taxon>Diabroticina</taxon>
        <taxon>Diabroticites</taxon>
        <taxon>Diabrotica</taxon>
    </lineage>
</organism>
<feature type="compositionally biased region" description="Polar residues" evidence="1">
    <location>
        <begin position="21"/>
        <end position="30"/>
    </location>
</feature>
<sequence length="335" mass="38584">MDEEEILRASMGLPRTPIRGRSSSLGRPSTYTEEIEIQEDQQQKIEDQQTNLDKPTGELIMDNATKIQRLRDQTIASISRTTPEGRGKIQFNSKDRLAVLENTDAIISIYNQLITHLYLQENKISNLHDQLIIHLNNKNTSEYETHSTQHTRTQNAFKRGTRPKTTHSQHTQHQNTHTNTYTKTNTQSSTRNTAHNYTDLATKTPNTYTNTPNTYTNTPNTYTNTPNTYTYNNTNDTGIKTHDTAETTTDTPQTKTYATITKTANEKPKEQPWTTPKTKRRYDTMIKLKQGDIGKLMDELRHTIKPKDLENMTIQRTKDDNTIIITTEDKVKQRI</sequence>
<feature type="region of interest" description="Disordered" evidence="1">
    <location>
        <begin position="1"/>
        <end position="30"/>
    </location>
</feature>
<feature type="compositionally biased region" description="Low complexity" evidence="1">
    <location>
        <begin position="168"/>
        <end position="190"/>
    </location>
</feature>